<comment type="caution">
    <text evidence="1">The sequence shown here is derived from an EMBL/GenBank/DDBJ whole genome shotgun (WGS) entry which is preliminary data.</text>
</comment>
<evidence type="ECO:0000313" key="1">
    <source>
        <dbReference type="EMBL" id="ERK51667.1"/>
    </source>
</evidence>
<evidence type="ECO:0000313" key="2">
    <source>
        <dbReference type="Proteomes" id="UP000016626"/>
    </source>
</evidence>
<dbReference type="RefSeq" id="WP_021747283.1">
    <property type="nucleotide sequence ID" value="NZ_KI271430.1"/>
</dbReference>
<gene>
    <name evidence="1" type="ORF">HMPREF9015_01050</name>
</gene>
<protein>
    <submittedName>
        <fullName evidence="1">Uncharacterized protein</fullName>
    </submittedName>
</protein>
<dbReference type="EMBL" id="AWVM01000056">
    <property type="protein sequence ID" value="ERK51667.1"/>
    <property type="molecule type" value="Genomic_DNA"/>
</dbReference>
<sequence length="52" mass="6030">MNTKKELKEIEEFLKSNKVGNIVIERKPNGTITIQKTETSQYKKEYANNKAT</sequence>
<dbReference type="AlphaFoldDB" id="U2RLR7"/>
<dbReference type="HOGENOM" id="CLU_3081412_0_0_0"/>
<dbReference type="Proteomes" id="UP000016626">
    <property type="component" value="Unassembled WGS sequence"/>
</dbReference>
<accession>U2RLR7</accession>
<dbReference type="PATRIC" id="fig|888055.3.peg.1006"/>
<name>U2RLR7_LEPWF</name>
<organism evidence="1 2">
    <name type="scientific">Leptotrichia wadei (strain F0279)</name>
    <dbReference type="NCBI Taxonomy" id="888055"/>
    <lineage>
        <taxon>Bacteria</taxon>
        <taxon>Fusobacteriati</taxon>
        <taxon>Fusobacteriota</taxon>
        <taxon>Fusobacteriia</taxon>
        <taxon>Fusobacteriales</taxon>
        <taxon>Leptotrichiaceae</taxon>
        <taxon>Leptotrichia</taxon>
    </lineage>
</organism>
<reference evidence="1 2" key="1">
    <citation type="submission" date="2013-06" db="EMBL/GenBank/DDBJ databases">
        <authorList>
            <person name="Weinstock G."/>
            <person name="Sodergren E."/>
            <person name="Lobos E.A."/>
            <person name="Fulton L."/>
            <person name="Fulton R."/>
            <person name="Courtney L."/>
            <person name="Fronick C."/>
            <person name="O'Laughlin M."/>
            <person name="Godfrey J."/>
            <person name="Wilson R.M."/>
            <person name="Miner T."/>
            <person name="Farmer C."/>
            <person name="Delehaunty K."/>
            <person name="Cordes M."/>
            <person name="Minx P."/>
            <person name="Tomlinson C."/>
            <person name="Chen J."/>
            <person name="Wollam A."/>
            <person name="Pepin K.H."/>
            <person name="Bhonagiri V."/>
            <person name="Zhang X."/>
            <person name="Warren W."/>
            <person name="Mitreva M."/>
            <person name="Mardis E.R."/>
            <person name="Wilson R.K."/>
        </authorList>
    </citation>
    <scope>NUCLEOTIDE SEQUENCE [LARGE SCALE GENOMIC DNA]</scope>
    <source>
        <strain evidence="1 2">F0279</strain>
    </source>
</reference>
<proteinExistence type="predicted"/>